<dbReference type="GO" id="GO:0016787">
    <property type="term" value="F:hydrolase activity"/>
    <property type="evidence" value="ECO:0007669"/>
    <property type="project" value="UniProtKB-KW"/>
</dbReference>
<sequence>MATVRGHRAGLPATRARHTDRPGHDATGGDTVPGAVELHARNVSFDWADTPLHWIPGHPVCANYISVLNMLLPEGERWFVRTFNEALPLVKDAELASAMRGFIGQEAMHAETHDKALWEVLERHGIDPRPYQLQMEWVFRKILAPTDSSDPRAQQKHLVERLWLIAAIEHFTAILGDFALNNRWTDVGADPNMVDMFTWHGAEEVEHRCVAHDVATYFADGYFRRARAMLVVTPLLLLLIRRGFVFIMAQDQTLSLNRFQRSLAIWRGVRATVMPNMFATAYQSFSYFRPGFYPDEIGSTAQAVAYLASSPAARRAP</sequence>
<dbReference type="RefSeq" id="WP_213249741.1">
    <property type="nucleotide sequence ID" value="NZ_CP045806.1"/>
</dbReference>
<evidence type="ECO:0000313" key="3">
    <source>
        <dbReference type="Proteomes" id="UP001059836"/>
    </source>
</evidence>
<accession>A0ABX6IMW8</accession>
<dbReference type="PIRSF" id="PIRSF007580">
    <property type="entry name" value="UCP07580"/>
    <property type="match status" value="1"/>
</dbReference>
<dbReference type="Proteomes" id="UP001059836">
    <property type="component" value="Chromosome"/>
</dbReference>
<evidence type="ECO:0000256" key="1">
    <source>
        <dbReference type="SAM" id="MobiDB-lite"/>
    </source>
</evidence>
<dbReference type="InterPro" id="IPR016516">
    <property type="entry name" value="UCP07580"/>
</dbReference>
<protein>
    <submittedName>
        <fullName evidence="2">Metal-dependent hydrolase</fullName>
    </submittedName>
</protein>
<dbReference type="EMBL" id="CP045809">
    <property type="protein sequence ID" value="QHN37283.1"/>
    <property type="molecule type" value="Genomic_DNA"/>
</dbReference>
<keyword evidence="3" id="KW-1185">Reference proteome</keyword>
<evidence type="ECO:0000313" key="2">
    <source>
        <dbReference type="EMBL" id="QHN37283.1"/>
    </source>
</evidence>
<feature type="region of interest" description="Disordered" evidence="1">
    <location>
        <begin position="1"/>
        <end position="32"/>
    </location>
</feature>
<dbReference type="Pfam" id="PF10118">
    <property type="entry name" value="Metal_hydrol"/>
    <property type="match status" value="1"/>
</dbReference>
<dbReference type="PANTHER" id="PTHR39456:SF1">
    <property type="entry name" value="METAL-DEPENDENT HYDROLASE"/>
    <property type="match status" value="1"/>
</dbReference>
<organism evidence="2 3">
    <name type="scientific">Gordonia pseudamarae</name>
    <dbReference type="NCBI Taxonomy" id="2831662"/>
    <lineage>
        <taxon>Bacteria</taxon>
        <taxon>Bacillati</taxon>
        <taxon>Actinomycetota</taxon>
        <taxon>Actinomycetes</taxon>
        <taxon>Mycobacteriales</taxon>
        <taxon>Gordoniaceae</taxon>
        <taxon>Gordonia</taxon>
    </lineage>
</organism>
<gene>
    <name evidence="2" type="ORF">GII31_02520</name>
</gene>
<name>A0ABX6IMW8_9ACTN</name>
<dbReference type="PANTHER" id="PTHR39456">
    <property type="entry name" value="METAL-DEPENDENT HYDROLASE"/>
    <property type="match status" value="1"/>
</dbReference>
<reference evidence="2" key="1">
    <citation type="journal article" date="2021" name="Nat. Microbiol.">
        <title>Cocultivation of an ultrasmall environmental parasitic bacterium with lytic ability against bacteria associated with wastewater foams.</title>
        <authorList>
            <person name="Batinovic S."/>
            <person name="Rose J.J.A."/>
            <person name="Ratcliffe J."/>
            <person name="Seviour R.J."/>
            <person name="Petrovski S."/>
        </authorList>
    </citation>
    <scope>NUCLEOTIDE SEQUENCE</scope>
    <source>
        <strain evidence="2">CON9</strain>
    </source>
</reference>
<proteinExistence type="predicted"/>
<keyword evidence="2" id="KW-0378">Hydrolase</keyword>